<evidence type="ECO:0000256" key="2">
    <source>
        <dbReference type="SAM" id="MobiDB-lite"/>
    </source>
</evidence>
<feature type="compositionally biased region" description="Basic and acidic residues" evidence="2">
    <location>
        <begin position="94"/>
        <end position="105"/>
    </location>
</feature>
<feature type="coiled-coil region" evidence="1">
    <location>
        <begin position="237"/>
        <end position="274"/>
    </location>
</feature>
<protein>
    <submittedName>
        <fullName evidence="3">Uncharacterized protein</fullName>
    </submittedName>
</protein>
<gene>
    <name evidence="3" type="ORF">GSPATT00002304001</name>
</gene>
<evidence type="ECO:0000256" key="1">
    <source>
        <dbReference type="SAM" id="Coils"/>
    </source>
</evidence>
<dbReference type="InParanoid" id="A0DGK8"/>
<dbReference type="RefSeq" id="XP_001449572.1">
    <property type="nucleotide sequence ID" value="XM_001449535.1"/>
</dbReference>
<feature type="compositionally biased region" description="Polar residues" evidence="2">
    <location>
        <begin position="106"/>
        <end position="119"/>
    </location>
</feature>
<dbReference type="HOGENOM" id="CLU_545716_0_0_1"/>
<reference evidence="3 4" key="1">
    <citation type="journal article" date="2006" name="Nature">
        <title>Global trends of whole-genome duplications revealed by the ciliate Paramecium tetraurelia.</title>
        <authorList>
            <consortium name="Genoscope"/>
            <person name="Aury J.-M."/>
            <person name="Jaillon O."/>
            <person name="Duret L."/>
            <person name="Noel B."/>
            <person name="Jubin C."/>
            <person name="Porcel B.M."/>
            <person name="Segurens B."/>
            <person name="Daubin V."/>
            <person name="Anthouard V."/>
            <person name="Aiach N."/>
            <person name="Arnaiz O."/>
            <person name="Billaut A."/>
            <person name="Beisson J."/>
            <person name="Blanc I."/>
            <person name="Bouhouche K."/>
            <person name="Camara F."/>
            <person name="Duharcourt S."/>
            <person name="Guigo R."/>
            <person name="Gogendeau D."/>
            <person name="Katinka M."/>
            <person name="Keller A.-M."/>
            <person name="Kissmehl R."/>
            <person name="Klotz C."/>
            <person name="Koll F."/>
            <person name="Le Moue A."/>
            <person name="Lepere C."/>
            <person name="Malinsky S."/>
            <person name="Nowacki M."/>
            <person name="Nowak J.K."/>
            <person name="Plattner H."/>
            <person name="Poulain J."/>
            <person name="Ruiz F."/>
            <person name="Serrano V."/>
            <person name="Zagulski M."/>
            <person name="Dessen P."/>
            <person name="Betermier M."/>
            <person name="Weissenbach J."/>
            <person name="Scarpelli C."/>
            <person name="Schachter V."/>
            <person name="Sperling L."/>
            <person name="Meyer E."/>
            <person name="Cohen J."/>
            <person name="Wincker P."/>
        </authorList>
    </citation>
    <scope>NUCLEOTIDE SEQUENCE [LARGE SCALE GENOMIC DNA]</scope>
    <source>
        <strain evidence="3 4">Stock d4-2</strain>
    </source>
</reference>
<organism evidence="3 4">
    <name type="scientific">Paramecium tetraurelia</name>
    <dbReference type="NCBI Taxonomy" id="5888"/>
    <lineage>
        <taxon>Eukaryota</taxon>
        <taxon>Sar</taxon>
        <taxon>Alveolata</taxon>
        <taxon>Ciliophora</taxon>
        <taxon>Intramacronucleata</taxon>
        <taxon>Oligohymenophorea</taxon>
        <taxon>Peniculida</taxon>
        <taxon>Parameciidae</taxon>
        <taxon>Paramecium</taxon>
    </lineage>
</organism>
<evidence type="ECO:0000313" key="4">
    <source>
        <dbReference type="Proteomes" id="UP000000600"/>
    </source>
</evidence>
<dbReference type="GeneID" id="5035357"/>
<dbReference type="KEGG" id="ptm:GSPATT00002304001"/>
<dbReference type="OMA" id="NRIMQAP"/>
<dbReference type="Proteomes" id="UP000000600">
    <property type="component" value="Unassembled WGS sequence"/>
</dbReference>
<dbReference type="OrthoDB" id="299621at2759"/>
<keyword evidence="4" id="KW-1185">Reference proteome</keyword>
<accession>A0DGK8</accession>
<sequence>MFKPKKGQQQQQQQPFYLSWFTNQGENLKRGGTAPQQSRKERLQLKSPYQQPLTTVIHMAPNPYNRIMQAPKTNSNIQQISKIYAQKSQLSKRKSQEYERQRYDLKSQSQQSRAFTQQGIRPLRLNDGRPLTQQNLIENKLCCDNLGSDEEQQEQLTPRDEKEDIDLDNIGANQFINDCFSNESNEADSEDHQNFQLPIQNDDQIQNKSLIKEEPITSLRNNHNQINRPQTSEGGRRKRFMNSLNQADQNYEKKKETECELLEYEANIILEEEQDNQEIVDTNLKASPKVSKSQPQIQELISIRSGYRRKQNDLNELQETNNEERPPSRHKTPPKATGLELPLENCANNVQRDSVDIPIKNMYAQINDEKIQEENDGEFDLDFFKMNNKMNFKKFQQHDFQGYHTDDANKLNQQRHPKSANLKQNQLRSPLNSQITSAHLRNEAQIVIKYNNSSAIQRSDEPIKVPFQTSLGQDFLRLFANNQME</sequence>
<dbReference type="AlphaFoldDB" id="A0DGK8"/>
<dbReference type="EMBL" id="CT868429">
    <property type="protein sequence ID" value="CAK82175.1"/>
    <property type="molecule type" value="Genomic_DNA"/>
</dbReference>
<feature type="region of interest" description="Disordered" evidence="2">
    <location>
        <begin position="317"/>
        <end position="340"/>
    </location>
</feature>
<feature type="region of interest" description="Disordered" evidence="2">
    <location>
        <begin position="88"/>
        <end position="119"/>
    </location>
</feature>
<dbReference type="STRING" id="5888.A0DGK8"/>
<keyword evidence="1" id="KW-0175">Coiled coil</keyword>
<name>A0DGK8_PARTE</name>
<feature type="region of interest" description="Disordered" evidence="2">
    <location>
        <begin position="24"/>
        <end position="53"/>
    </location>
</feature>
<evidence type="ECO:0000313" key="3">
    <source>
        <dbReference type="EMBL" id="CAK82175.1"/>
    </source>
</evidence>
<proteinExistence type="predicted"/>